<gene>
    <name evidence="1" type="ORF">ACFO3D_04990</name>
</gene>
<dbReference type="PROSITE" id="PS01229">
    <property type="entry name" value="COF_2"/>
    <property type="match status" value="1"/>
</dbReference>
<organism evidence="1 2">
    <name type="scientific">Virgibacillus kekensis</name>
    <dbReference type="NCBI Taxonomy" id="202261"/>
    <lineage>
        <taxon>Bacteria</taxon>
        <taxon>Bacillati</taxon>
        <taxon>Bacillota</taxon>
        <taxon>Bacilli</taxon>
        <taxon>Bacillales</taxon>
        <taxon>Bacillaceae</taxon>
        <taxon>Virgibacillus</taxon>
    </lineage>
</organism>
<dbReference type="EC" id="3.1.3.-" evidence="1"/>
<accession>A0ABV9DGK8</accession>
<dbReference type="SUPFAM" id="SSF56784">
    <property type="entry name" value="HAD-like"/>
    <property type="match status" value="1"/>
</dbReference>
<dbReference type="SFLD" id="SFLDS00003">
    <property type="entry name" value="Haloacid_Dehalogenase"/>
    <property type="match status" value="1"/>
</dbReference>
<comment type="caution">
    <text evidence="1">The sequence shown here is derived from an EMBL/GenBank/DDBJ whole genome shotgun (WGS) entry which is preliminary data.</text>
</comment>
<dbReference type="EMBL" id="JBHSFU010000004">
    <property type="protein sequence ID" value="MFC4557562.1"/>
    <property type="molecule type" value="Genomic_DNA"/>
</dbReference>
<dbReference type="CDD" id="cd07516">
    <property type="entry name" value="HAD_Pase"/>
    <property type="match status" value="1"/>
</dbReference>
<dbReference type="InterPro" id="IPR036412">
    <property type="entry name" value="HAD-like_sf"/>
</dbReference>
<dbReference type="RefSeq" id="WP_390293539.1">
    <property type="nucleotide sequence ID" value="NZ_JBHSFU010000004.1"/>
</dbReference>
<reference evidence="2" key="1">
    <citation type="journal article" date="2019" name="Int. J. Syst. Evol. Microbiol.">
        <title>The Global Catalogue of Microorganisms (GCM) 10K type strain sequencing project: providing services to taxonomists for standard genome sequencing and annotation.</title>
        <authorList>
            <consortium name="The Broad Institute Genomics Platform"/>
            <consortium name="The Broad Institute Genome Sequencing Center for Infectious Disease"/>
            <person name="Wu L."/>
            <person name="Ma J."/>
        </authorList>
    </citation>
    <scope>NUCLEOTIDE SEQUENCE [LARGE SCALE GENOMIC DNA]</scope>
    <source>
        <strain evidence="2">CGMCC 4.7426</strain>
    </source>
</reference>
<evidence type="ECO:0000313" key="1">
    <source>
        <dbReference type="EMBL" id="MFC4557562.1"/>
    </source>
</evidence>
<dbReference type="Gene3D" id="3.30.1240.10">
    <property type="match status" value="1"/>
</dbReference>
<dbReference type="PANTHER" id="PTHR10000">
    <property type="entry name" value="PHOSPHOSERINE PHOSPHATASE"/>
    <property type="match status" value="1"/>
</dbReference>
<dbReference type="SFLD" id="SFLDG01140">
    <property type="entry name" value="C2.B:_Phosphomannomutase_and_P"/>
    <property type="match status" value="1"/>
</dbReference>
<sequence length="246" mass="27857">MDSIKLVALDMDGTLLNSREEVSEYTEEIIAKVLEEDVHVVLSTGRWLDACYPYAEQLRLRSYLVTSNGGEIWTINKELRDQHLLEPERVQMMWELGEEMGVNSWMVATDNVWRRSRPDDFFAHKWLKYGCDSLDTDKLDKIVEELSYYPELELTNSLPTNVEVNPKGVNKASALKKVCDELNITMNNVLAMGDSLNDIKMIEQAGMGIAMGNAQEAIKKAADYVTDTNDNNGVAKALEKFVLQAK</sequence>
<name>A0ABV9DGK8_9BACI</name>
<dbReference type="Pfam" id="PF08282">
    <property type="entry name" value="Hydrolase_3"/>
    <property type="match status" value="2"/>
</dbReference>
<dbReference type="Gene3D" id="3.40.50.1000">
    <property type="entry name" value="HAD superfamily/HAD-like"/>
    <property type="match status" value="1"/>
</dbReference>
<evidence type="ECO:0000313" key="2">
    <source>
        <dbReference type="Proteomes" id="UP001595989"/>
    </source>
</evidence>
<dbReference type="NCBIfam" id="TIGR01484">
    <property type="entry name" value="HAD-SF-IIB"/>
    <property type="match status" value="1"/>
</dbReference>
<dbReference type="InterPro" id="IPR006379">
    <property type="entry name" value="HAD-SF_hydro_IIB"/>
</dbReference>
<keyword evidence="1" id="KW-0378">Hydrolase</keyword>
<dbReference type="Proteomes" id="UP001595989">
    <property type="component" value="Unassembled WGS sequence"/>
</dbReference>
<proteinExistence type="predicted"/>
<protein>
    <submittedName>
        <fullName evidence="1">Cof-type HAD-IIB family hydrolase</fullName>
        <ecNumber evidence="1">3.1.3.-</ecNumber>
    </submittedName>
</protein>
<dbReference type="PROSITE" id="PS01228">
    <property type="entry name" value="COF_1"/>
    <property type="match status" value="1"/>
</dbReference>
<dbReference type="PANTHER" id="PTHR10000:SF55">
    <property type="entry name" value="5-AMINO-6-(5-PHOSPHO-D-RIBITYLAMINO)URACIL PHOSPHATASE YCSE"/>
    <property type="match status" value="1"/>
</dbReference>
<keyword evidence="2" id="KW-1185">Reference proteome</keyword>
<dbReference type="InterPro" id="IPR023214">
    <property type="entry name" value="HAD_sf"/>
</dbReference>
<dbReference type="GO" id="GO:0016787">
    <property type="term" value="F:hydrolase activity"/>
    <property type="evidence" value="ECO:0007669"/>
    <property type="project" value="UniProtKB-KW"/>
</dbReference>